<accession>A0A699R4E0</accession>
<feature type="non-terminal residue" evidence="1">
    <location>
        <position position="1"/>
    </location>
</feature>
<sequence>HKHPKLCAAVSITKDFKAHFHGTPTHSSNLDDDFVDCLYQCFLDRYKYEETIDPKEARKVWVRRSTKKCLVNVEFDWDGILESWMKVEWVRRSKVGA</sequence>
<protein>
    <submittedName>
        <fullName evidence="1">Uncharacterized protein</fullName>
    </submittedName>
</protein>
<proteinExistence type="predicted"/>
<dbReference type="AlphaFoldDB" id="A0A699R4E0"/>
<comment type="caution">
    <text evidence="1">The sequence shown here is derived from an EMBL/GenBank/DDBJ whole genome shotgun (WGS) entry which is preliminary data.</text>
</comment>
<evidence type="ECO:0000313" key="1">
    <source>
        <dbReference type="EMBL" id="GFC80446.1"/>
    </source>
</evidence>
<gene>
    <name evidence="1" type="ORF">Tci_852416</name>
</gene>
<reference evidence="1" key="1">
    <citation type="journal article" date="2019" name="Sci. Rep.">
        <title>Draft genome of Tanacetum cinerariifolium, the natural source of mosquito coil.</title>
        <authorList>
            <person name="Yamashiro T."/>
            <person name="Shiraishi A."/>
            <person name="Satake H."/>
            <person name="Nakayama K."/>
        </authorList>
    </citation>
    <scope>NUCLEOTIDE SEQUENCE</scope>
</reference>
<organism evidence="1">
    <name type="scientific">Tanacetum cinerariifolium</name>
    <name type="common">Dalmatian daisy</name>
    <name type="synonym">Chrysanthemum cinerariifolium</name>
    <dbReference type="NCBI Taxonomy" id="118510"/>
    <lineage>
        <taxon>Eukaryota</taxon>
        <taxon>Viridiplantae</taxon>
        <taxon>Streptophyta</taxon>
        <taxon>Embryophyta</taxon>
        <taxon>Tracheophyta</taxon>
        <taxon>Spermatophyta</taxon>
        <taxon>Magnoliopsida</taxon>
        <taxon>eudicotyledons</taxon>
        <taxon>Gunneridae</taxon>
        <taxon>Pentapetalae</taxon>
        <taxon>asterids</taxon>
        <taxon>campanulids</taxon>
        <taxon>Asterales</taxon>
        <taxon>Asteraceae</taxon>
        <taxon>Asteroideae</taxon>
        <taxon>Anthemideae</taxon>
        <taxon>Anthemidinae</taxon>
        <taxon>Tanacetum</taxon>
    </lineage>
</organism>
<dbReference type="EMBL" id="BKCJ011075110">
    <property type="protein sequence ID" value="GFC80446.1"/>
    <property type="molecule type" value="Genomic_DNA"/>
</dbReference>
<name>A0A699R4E0_TANCI</name>